<evidence type="ECO:0000313" key="14">
    <source>
        <dbReference type="Proteomes" id="UP000014923"/>
    </source>
</evidence>
<dbReference type="Gene3D" id="1.20.120.220">
    <property type="entry name" value="ATP synthase, F0 complex, subunit A"/>
    <property type="match status" value="1"/>
</dbReference>
<sequence length="234" mass="26405">MGSSEAIFTIKILGIDIPIYFSVIAQWIIMALIMITVPILTKNLKLVPTTGRQIFVETVVEKINSLVKGNMGEEYKGFAPFFGTLIVYLLFMNLFGLTGFRPPTADYSVALGLAIISFVIIQVNAIVHSGILGYFKGYAKPFWFMIPLNIIERLVVPVSLSLRLFGNITAAVIMMELLYEGLEFLSHVLHFKIPVFATFIPIPFHIYFDLFDGTIQMFIFVMLTMIFIKTTSEH</sequence>
<name>R7RPM1_9CLOT</name>
<evidence type="ECO:0000256" key="11">
    <source>
        <dbReference type="HAMAP-Rule" id="MF_01393"/>
    </source>
</evidence>
<dbReference type="GO" id="GO:0042777">
    <property type="term" value="P:proton motive force-driven plasma membrane ATP synthesis"/>
    <property type="evidence" value="ECO:0007669"/>
    <property type="project" value="TreeGrafter"/>
</dbReference>
<comment type="subcellular location">
    <subcellularLocation>
        <location evidence="11 12">Cell membrane</location>
        <topology evidence="11 12">Multi-pass membrane protein</topology>
    </subcellularLocation>
    <subcellularLocation>
        <location evidence="1">Membrane</location>
        <topology evidence="1">Multi-pass membrane protein</topology>
    </subcellularLocation>
</comment>
<dbReference type="InterPro" id="IPR045082">
    <property type="entry name" value="ATP_syn_F0_a_bact/chloroplast"/>
</dbReference>
<reference evidence="13" key="1">
    <citation type="submission" date="2013-03" db="EMBL/GenBank/DDBJ databases">
        <title>Draft genome sequence of the hydrogen-ethanol-producing anaerobic alkalithermophilic Caloramator celere.</title>
        <authorList>
            <person name="Ciranna A."/>
            <person name="Larjo A."/>
            <person name="Kivisto A."/>
            <person name="Santala V."/>
            <person name="Roos C."/>
            <person name="Karp M."/>
        </authorList>
    </citation>
    <scope>NUCLEOTIDE SEQUENCE [LARGE SCALE GENOMIC DNA]</scope>
    <source>
        <strain evidence="13">DSM 8682</strain>
    </source>
</reference>
<keyword evidence="4 11" id="KW-0138">CF(0)</keyword>
<keyword evidence="6 11" id="KW-0375">Hydrogen ion transport</keyword>
<keyword evidence="3 11" id="KW-0813">Transport</keyword>
<comment type="caution">
    <text evidence="13">The sequence shown here is derived from an EMBL/GenBank/DDBJ whole genome shotgun (WGS) entry which is preliminary data.</text>
</comment>
<dbReference type="PROSITE" id="PS00449">
    <property type="entry name" value="ATPASE_A"/>
    <property type="match status" value="1"/>
</dbReference>
<evidence type="ECO:0000256" key="9">
    <source>
        <dbReference type="ARBA" id="ARBA00023136"/>
    </source>
</evidence>
<feature type="transmembrane region" description="Helical" evidence="11">
    <location>
        <begin position="155"/>
        <end position="179"/>
    </location>
</feature>
<evidence type="ECO:0000256" key="8">
    <source>
        <dbReference type="ARBA" id="ARBA00023065"/>
    </source>
</evidence>
<dbReference type="eggNOG" id="COG0356">
    <property type="taxonomic scope" value="Bacteria"/>
</dbReference>
<keyword evidence="11" id="KW-1003">Cell membrane</keyword>
<dbReference type="NCBIfam" id="NF004484">
    <property type="entry name" value="PRK05815.3-2"/>
    <property type="match status" value="1"/>
</dbReference>
<dbReference type="EMBL" id="CAVN010000086">
    <property type="protein sequence ID" value="CDF57321.1"/>
    <property type="molecule type" value="Genomic_DNA"/>
</dbReference>
<dbReference type="InterPro" id="IPR023011">
    <property type="entry name" value="ATP_synth_F0_asu_AS"/>
</dbReference>
<comment type="similarity">
    <text evidence="2 11 12">Belongs to the ATPase A chain family.</text>
</comment>
<organism evidence="13 14">
    <name type="scientific">Thermobrachium celere DSM 8682</name>
    <dbReference type="NCBI Taxonomy" id="941824"/>
    <lineage>
        <taxon>Bacteria</taxon>
        <taxon>Bacillati</taxon>
        <taxon>Bacillota</taxon>
        <taxon>Clostridia</taxon>
        <taxon>Eubacteriales</taxon>
        <taxon>Clostridiaceae</taxon>
        <taxon>Thermobrachium</taxon>
    </lineage>
</organism>
<dbReference type="CDD" id="cd00310">
    <property type="entry name" value="ATP-synt_Fo_a_6"/>
    <property type="match status" value="1"/>
</dbReference>
<feature type="transmembrane region" description="Helical" evidence="11">
    <location>
        <begin position="214"/>
        <end position="232"/>
    </location>
</feature>
<evidence type="ECO:0000256" key="1">
    <source>
        <dbReference type="ARBA" id="ARBA00004141"/>
    </source>
</evidence>
<evidence type="ECO:0000256" key="5">
    <source>
        <dbReference type="ARBA" id="ARBA00022692"/>
    </source>
</evidence>
<evidence type="ECO:0000256" key="6">
    <source>
        <dbReference type="ARBA" id="ARBA00022781"/>
    </source>
</evidence>
<evidence type="ECO:0000256" key="7">
    <source>
        <dbReference type="ARBA" id="ARBA00022989"/>
    </source>
</evidence>
<dbReference type="GO" id="GO:0016787">
    <property type="term" value="F:hydrolase activity"/>
    <property type="evidence" value="ECO:0007669"/>
    <property type="project" value="UniProtKB-KW"/>
</dbReference>
<evidence type="ECO:0000256" key="3">
    <source>
        <dbReference type="ARBA" id="ARBA00022448"/>
    </source>
</evidence>
<comment type="function">
    <text evidence="11 12">Key component of the proton channel; it plays a direct role in the translocation of protons across the membrane.</text>
</comment>
<keyword evidence="14" id="KW-1185">Reference proteome</keyword>
<dbReference type="AlphaFoldDB" id="R7RPM1"/>
<dbReference type="OrthoDB" id="9789241at2"/>
<dbReference type="NCBIfam" id="TIGR01131">
    <property type="entry name" value="ATP_synt_6_or_A"/>
    <property type="match status" value="1"/>
</dbReference>
<keyword evidence="10 11" id="KW-0066">ATP synthesis</keyword>
<evidence type="ECO:0000256" key="12">
    <source>
        <dbReference type="RuleBase" id="RU000483"/>
    </source>
</evidence>
<keyword evidence="5 11" id="KW-0812">Transmembrane</keyword>
<dbReference type="PANTHER" id="PTHR42823:SF3">
    <property type="entry name" value="ATP SYNTHASE SUBUNIT A, CHLOROPLASTIC"/>
    <property type="match status" value="1"/>
</dbReference>
<dbReference type="PRINTS" id="PR00123">
    <property type="entry name" value="ATPASEA"/>
</dbReference>
<dbReference type="GO" id="GO:0045259">
    <property type="term" value="C:proton-transporting ATP synthase complex"/>
    <property type="evidence" value="ECO:0007669"/>
    <property type="project" value="UniProtKB-KW"/>
</dbReference>
<protein>
    <recommendedName>
        <fullName evidence="11 12">ATP synthase subunit a</fullName>
    </recommendedName>
    <alternativeName>
        <fullName evidence="11">ATP synthase F0 sector subunit a</fullName>
    </alternativeName>
    <alternativeName>
        <fullName evidence="11">F-ATPase subunit 6</fullName>
    </alternativeName>
</protein>
<dbReference type="Proteomes" id="UP000014923">
    <property type="component" value="Unassembled WGS sequence"/>
</dbReference>
<dbReference type="Pfam" id="PF00119">
    <property type="entry name" value="ATP-synt_A"/>
    <property type="match status" value="1"/>
</dbReference>
<dbReference type="HAMAP" id="MF_01393">
    <property type="entry name" value="ATP_synth_a_bact"/>
    <property type="match status" value="1"/>
</dbReference>
<dbReference type="PANTHER" id="PTHR42823">
    <property type="entry name" value="ATP SYNTHASE SUBUNIT A, CHLOROPLASTIC"/>
    <property type="match status" value="1"/>
</dbReference>
<keyword evidence="7 11" id="KW-1133">Transmembrane helix</keyword>
<feature type="transmembrane region" description="Helical" evidence="11">
    <location>
        <begin position="20"/>
        <end position="40"/>
    </location>
</feature>
<keyword evidence="13" id="KW-0378">Hydrolase</keyword>
<dbReference type="SUPFAM" id="SSF81336">
    <property type="entry name" value="F1F0 ATP synthase subunit A"/>
    <property type="match status" value="1"/>
</dbReference>
<accession>R7RPM1</accession>
<dbReference type="InterPro" id="IPR000568">
    <property type="entry name" value="ATP_synth_F0_asu"/>
</dbReference>
<dbReference type="InterPro" id="IPR035908">
    <property type="entry name" value="F0_ATP_A_sf"/>
</dbReference>
<evidence type="ECO:0000256" key="2">
    <source>
        <dbReference type="ARBA" id="ARBA00006810"/>
    </source>
</evidence>
<feature type="transmembrane region" description="Helical" evidence="11">
    <location>
        <begin position="78"/>
        <end position="97"/>
    </location>
</feature>
<evidence type="ECO:0000256" key="10">
    <source>
        <dbReference type="ARBA" id="ARBA00023310"/>
    </source>
</evidence>
<keyword evidence="9 11" id="KW-0472">Membrane</keyword>
<dbReference type="RefSeq" id="WP_018660355.1">
    <property type="nucleotide sequence ID" value="NZ_HF952018.1"/>
</dbReference>
<keyword evidence="8 11" id="KW-0406">Ion transport</keyword>
<evidence type="ECO:0000313" key="13">
    <source>
        <dbReference type="EMBL" id="CDF57321.1"/>
    </source>
</evidence>
<dbReference type="GO" id="GO:0005886">
    <property type="term" value="C:plasma membrane"/>
    <property type="evidence" value="ECO:0007669"/>
    <property type="project" value="UniProtKB-SubCell"/>
</dbReference>
<feature type="transmembrane region" description="Helical" evidence="11">
    <location>
        <begin position="109"/>
        <end position="135"/>
    </location>
</feature>
<evidence type="ECO:0000256" key="4">
    <source>
        <dbReference type="ARBA" id="ARBA00022547"/>
    </source>
</evidence>
<proteinExistence type="inferred from homology"/>
<dbReference type="HOGENOM" id="CLU_041018_2_0_9"/>
<gene>
    <name evidence="11" type="primary">atpB</name>
    <name evidence="13" type="ORF">TCEL_01235</name>
</gene>
<dbReference type="GO" id="GO:0046933">
    <property type="term" value="F:proton-transporting ATP synthase activity, rotational mechanism"/>
    <property type="evidence" value="ECO:0007669"/>
    <property type="project" value="UniProtKB-UniRule"/>
</dbReference>